<evidence type="ECO:0000313" key="7">
    <source>
        <dbReference type="EMBL" id="GAA3551854.1"/>
    </source>
</evidence>
<comment type="similarity">
    <text evidence="1 4">Belongs to the Glu/Leu/Phe/Val dehydrogenases family.</text>
</comment>
<sequence length="348" mass="36346">MRDARQSEHEEVRIVRGTRTGATITVAVYSTERGPAIGGCRIMSYPSWREGVRDALRLSEAMAMKSALAGLPYGGGKTVAVLPGGGLDTTRRLDLITDIAEVVAGFEGRYIAGPDIGSTPDDMALIHRLAQGNAFCRPEAEGGSGNSSAATARGVVAALIAGFHHRYGVSSIAGSKIGVIGLGHVGHLAAESLAREGARVIVTDIDSSLRADAERNGLEWATTDLLRDELDVLVPAATGGMLTRETASTCRAGLIVGPANNQLADDSVDALLHQRSVTWVPDMLAGAGGIIHAVSREKLGLDAERTNAVVGQIGDKVGQLLAYAQERHVTPLQAAREISSDTDSKVNA</sequence>
<name>A0ABP6WI26_9PSEU</name>
<evidence type="ECO:0000256" key="4">
    <source>
        <dbReference type="RuleBase" id="RU004417"/>
    </source>
</evidence>
<dbReference type="InterPro" id="IPR015878">
    <property type="entry name" value="Ado_hCys_hydrolase_NAD-bd"/>
</dbReference>
<keyword evidence="8" id="KW-1185">Reference proteome</keyword>
<dbReference type="PANTHER" id="PTHR42722">
    <property type="entry name" value="LEUCINE DEHYDROGENASE"/>
    <property type="match status" value="1"/>
</dbReference>
<dbReference type="PROSITE" id="PS00065">
    <property type="entry name" value="D_2_HYDROXYACID_DH_1"/>
    <property type="match status" value="1"/>
</dbReference>
<protein>
    <submittedName>
        <fullName evidence="7">Glu/Leu/Phe/Val dehydrogenase dimerization domain-containing protein</fullName>
    </submittedName>
</protein>
<accession>A0ABP6WI26</accession>
<dbReference type="Proteomes" id="UP001500689">
    <property type="component" value="Unassembled WGS sequence"/>
</dbReference>
<dbReference type="SUPFAM" id="SSF51735">
    <property type="entry name" value="NAD(P)-binding Rossmann-fold domains"/>
    <property type="match status" value="1"/>
</dbReference>
<dbReference type="InterPro" id="IPR016211">
    <property type="entry name" value="Glu/Phe/Leu/Val/Trp_DH_bac/arc"/>
</dbReference>
<dbReference type="SMART" id="SM00839">
    <property type="entry name" value="ELFV_dehydrog"/>
    <property type="match status" value="1"/>
</dbReference>
<dbReference type="Pfam" id="PF02812">
    <property type="entry name" value="ELFV_dehydrog_N"/>
    <property type="match status" value="1"/>
</dbReference>
<dbReference type="SUPFAM" id="SSF53223">
    <property type="entry name" value="Aminoacid dehydrogenase-like, N-terminal domain"/>
    <property type="match status" value="1"/>
</dbReference>
<keyword evidence="3" id="KW-0520">NAD</keyword>
<dbReference type="InterPro" id="IPR046346">
    <property type="entry name" value="Aminoacid_DH-like_N_sf"/>
</dbReference>
<evidence type="ECO:0000259" key="5">
    <source>
        <dbReference type="SMART" id="SM00839"/>
    </source>
</evidence>
<organism evidence="7 8">
    <name type="scientific">Amycolatopsis ultiminotia</name>
    <dbReference type="NCBI Taxonomy" id="543629"/>
    <lineage>
        <taxon>Bacteria</taxon>
        <taxon>Bacillati</taxon>
        <taxon>Actinomycetota</taxon>
        <taxon>Actinomycetes</taxon>
        <taxon>Pseudonocardiales</taxon>
        <taxon>Pseudonocardiaceae</taxon>
        <taxon>Amycolatopsis</taxon>
    </lineage>
</organism>
<dbReference type="PRINTS" id="PR00082">
    <property type="entry name" value="GLFDHDRGNASE"/>
</dbReference>
<feature type="domain" description="S-adenosyl-L-homocysteine hydrolase NAD binding" evidence="6">
    <location>
        <begin position="165"/>
        <end position="289"/>
    </location>
</feature>
<dbReference type="PIRSF" id="PIRSF000188">
    <property type="entry name" value="Phe_leu_dh"/>
    <property type="match status" value="1"/>
</dbReference>
<dbReference type="Gene3D" id="3.40.50.10860">
    <property type="entry name" value="Leucine Dehydrogenase, chain A, domain 1"/>
    <property type="match status" value="1"/>
</dbReference>
<feature type="domain" description="Glutamate/phenylalanine/leucine/valine/L-tryptophan dehydrogenase C-terminal" evidence="5">
    <location>
        <begin position="145"/>
        <end position="345"/>
    </location>
</feature>
<keyword evidence="2 4" id="KW-0560">Oxidoreductase</keyword>
<reference evidence="8" key="1">
    <citation type="journal article" date="2019" name="Int. J. Syst. Evol. Microbiol.">
        <title>The Global Catalogue of Microorganisms (GCM) 10K type strain sequencing project: providing services to taxonomists for standard genome sequencing and annotation.</title>
        <authorList>
            <consortium name="The Broad Institute Genomics Platform"/>
            <consortium name="The Broad Institute Genome Sequencing Center for Infectious Disease"/>
            <person name="Wu L."/>
            <person name="Ma J."/>
        </authorList>
    </citation>
    <scope>NUCLEOTIDE SEQUENCE [LARGE SCALE GENOMIC DNA]</scope>
    <source>
        <strain evidence="8">JCM 16898</strain>
    </source>
</reference>
<evidence type="ECO:0000313" key="8">
    <source>
        <dbReference type="Proteomes" id="UP001500689"/>
    </source>
</evidence>
<evidence type="ECO:0000256" key="2">
    <source>
        <dbReference type="ARBA" id="ARBA00023002"/>
    </source>
</evidence>
<dbReference type="Pfam" id="PF00208">
    <property type="entry name" value="ELFV_dehydrog"/>
    <property type="match status" value="1"/>
</dbReference>
<evidence type="ECO:0000256" key="3">
    <source>
        <dbReference type="ARBA" id="ARBA00023027"/>
    </source>
</evidence>
<dbReference type="InterPro" id="IPR036291">
    <property type="entry name" value="NAD(P)-bd_dom_sf"/>
</dbReference>
<evidence type="ECO:0000259" key="6">
    <source>
        <dbReference type="SMART" id="SM00997"/>
    </source>
</evidence>
<dbReference type="InterPro" id="IPR006095">
    <property type="entry name" value="Glu/Leu/Phe/Val/Trp_DH"/>
</dbReference>
<dbReference type="InterPro" id="IPR006097">
    <property type="entry name" value="Glu/Leu/Phe/Val/Trp_DH_dimer"/>
</dbReference>
<comment type="caution">
    <text evidence="7">The sequence shown here is derived from an EMBL/GenBank/DDBJ whole genome shotgun (WGS) entry which is preliminary data.</text>
</comment>
<dbReference type="PANTHER" id="PTHR42722:SF1">
    <property type="entry name" value="VALINE DEHYDROGENASE"/>
    <property type="match status" value="1"/>
</dbReference>
<dbReference type="EMBL" id="BAAAZN010000008">
    <property type="protein sequence ID" value="GAA3551854.1"/>
    <property type="molecule type" value="Genomic_DNA"/>
</dbReference>
<dbReference type="InterPro" id="IPR006096">
    <property type="entry name" value="Glu/Leu/Phe/Val/Trp_DH_C"/>
</dbReference>
<gene>
    <name evidence="7" type="ORF">GCM10022222_39310</name>
</gene>
<evidence type="ECO:0000256" key="1">
    <source>
        <dbReference type="ARBA" id="ARBA00006382"/>
    </source>
</evidence>
<dbReference type="Gene3D" id="3.40.50.720">
    <property type="entry name" value="NAD(P)-binding Rossmann-like Domain"/>
    <property type="match status" value="1"/>
</dbReference>
<proteinExistence type="inferred from homology"/>
<dbReference type="InterPro" id="IPR029752">
    <property type="entry name" value="D-isomer_DH_CS1"/>
</dbReference>
<dbReference type="SMART" id="SM00997">
    <property type="entry name" value="AdoHcyase_NAD"/>
    <property type="match status" value="1"/>
</dbReference>